<organism evidence="1 2">
    <name type="scientific">Volvox africanus</name>
    <dbReference type="NCBI Taxonomy" id="51714"/>
    <lineage>
        <taxon>Eukaryota</taxon>
        <taxon>Viridiplantae</taxon>
        <taxon>Chlorophyta</taxon>
        <taxon>core chlorophytes</taxon>
        <taxon>Chlorophyceae</taxon>
        <taxon>CS clade</taxon>
        <taxon>Chlamydomonadales</taxon>
        <taxon>Volvocaceae</taxon>
        <taxon>Volvox</taxon>
    </lineage>
</organism>
<evidence type="ECO:0008006" key="3">
    <source>
        <dbReference type="Google" id="ProtNLM"/>
    </source>
</evidence>
<sequence length="278" mass="31767">MKAAMTRLKPALIPGVSLEFTRLDQALDALCMSHVDLLKTLQVSPAWPYPAALDGWKLAHDAIRYDMDAIMSALETSNSSVVTRSRPLPDWQVQLLKSLMRSFYHHVHRQIRHKRRTLFPWLSTRVNLPPKMLDFDEPTLMALLDRVRALCENLNPGTSASVKMAVGELHAAFMVLRTLMRQQMEREEVLGLPLLRKFFTAREAAVVEKKRVSQMKFAELAWLLRPLAEAEKRATLTRLGIPGLVQTLVLLPALRRADREVLRAHDELASGERLRRKQ</sequence>
<gene>
    <name evidence="1" type="ORF">Vafri_9918</name>
</gene>
<evidence type="ECO:0000313" key="2">
    <source>
        <dbReference type="Proteomes" id="UP000747399"/>
    </source>
</evidence>
<keyword evidence="2" id="KW-1185">Reference proteome</keyword>
<dbReference type="Proteomes" id="UP000747399">
    <property type="component" value="Unassembled WGS sequence"/>
</dbReference>
<protein>
    <recommendedName>
        <fullName evidence="3">Hemerythrin-like domain-containing protein</fullName>
    </recommendedName>
</protein>
<evidence type="ECO:0000313" key="1">
    <source>
        <dbReference type="EMBL" id="GIL54354.1"/>
    </source>
</evidence>
<proteinExistence type="predicted"/>
<accession>A0A8J4F0D9</accession>
<comment type="caution">
    <text evidence="1">The sequence shown here is derived from an EMBL/GenBank/DDBJ whole genome shotgun (WGS) entry which is preliminary data.</text>
</comment>
<dbReference type="EMBL" id="BNCO01000017">
    <property type="protein sequence ID" value="GIL54354.1"/>
    <property type="molecule type" value="Genomic_DNA"/>
</dbReference>
<dbReference type="Gene3D" id="1.20.120.520">
    <property type="entry name" value="nmb1532 protein domain like"/>
    <property type="match status" value="1"/>
</dbReference>
<name>A0A8J4F0D9_9CHLO</name>
<dbReference type="AlphaFoldDB" id="A0A8J4F0D9"/>
<reference evidence="1" key="1">
    <citation type="journal article" date="2021" name="Proc. Natl. Acad. Sci. U.S.A.">
        <title>Three genomes in the algal genus Volvox reveal the fate of a haploid sex-determining region after a transition to homothallism.</title>
        <authorList>
            <person name="Yamamoto K."/>
            <person name="Hamaji T."/>
            <person name="Kawai-Toyooka H."/>
            <person name="Matsuzaki R."/>
            <person name="Takahashi F."/>
            <person name="Nishimura Y."/>
            <person name="Kawachi M."/>
            <person name="Noguchi H."/>
            <person name="Minakuchi Y."/>
            <person name="Umen J.G."/>
            <person name="Toyoda A."/>
            <person name="Nozaki H."/>
        </authorList>
    </citation>
    <scope>NUCLEOTIDE SEQUENCE</scope>
    <source>
        <strain evidence="1">NIES-3780</strain>
    </source>
</reference>
<dbReference type="CDD" id="cd12108">
    <property type="entry name" value="Hr-like"/>
    <property type="match status" value="1"/>
</dbReference>